<dbReference type="PANTHER" id="PTHR46093">
    <property type="entry name" value="ACYL-COA-BINDING DOMAIN-CONTAINING PROTEIN 5"/>
    <property type="match status" value="1"/>
</dbReference>
<reference evidence="3" key="1">
    <citation type="submission" date="2021-06" db="EMBL/GenBank/DDBJ databases">
        <authorList>
            <person name="Kallberg Y."/>
            <person name="Tangrot J."/>
            <person name="Rosling A."/>
        </authorList>
    </citation>
    <scope>NUCLEOTIDE SEQUENCE</scope>
    <source>
        <strain evidence="3">MA453B</strain>
    </source>
</reference>
<keyword evidence="2" id="KW-0677">Repeat</keyword>
<evidence type="ECO:0000313" key="3">
    <source>
        <dbReference type="EMBL" id="CAG8759197.1"/>
    </source>
</evidence>
<name>A0A9N9IZW8_9GLOM</name>
<protein>
    <submittedName>
        <fullName evidence="3">22572_t:CDS:1</fullName>
    </submittedName>
</protein>
<accession>A0A9N9IZW8</accession>
<proteinExistence type="predicted"/>
<dbReference type="Proteomes" id="UP000789405">
    <property type="component" value="Unassembled WGS sequence"/>
</dbReference>
<organism evidence="3 4">
    <name type="scientific">Dentiscutata erythropus</name>
    <dbReference type="NCBI Taxonomy" id="1348616"/>
    <lineage>
        <taxon>Eukaryota</taxon>
        <taxon>Fungi</taxon>
        <taxon>Fungi incertae sedis</taxon>
        <taxon>Mucoromycota</taxon>
        <taxon>Glomeromycotina</taxon>
        <taxon>Glomeromycetes</taxon>
        <taxon>Diversisporales</taxon>
        <taxon>Gigasporaceae</taxon>
        <taxon>Dentiscutata</taxon>
    </lineage>
</organism>
<gene>
    <name evidence="3" type="ORF">DERYTH_LOCUS17653</name>
</gene>
<feature type="non-terminal residue" evidence="3">
    <location>
        <position position="1"/>
    </location>
</feature>
<dbReference type="Gene3D" id="2.120.10.80">
    <property type="entry name" value="Kelch-type beta propeller"/>
    <property type="match status" value="1"/>
</dbReference>
<dbReference type="SUPFAM" id="SSF117281">
    <property type="entry name" value="Kelch motif"/>
    <property type="match status" value="1"/>
</dbReference>
<sequence>VTLDGDTTIDSSKWINLPYTPDPNCSYSPFLGGIENDKLFFTTSNPFDVKNHFTTRNFFDVKNHFTTKKFDSKYFSFFEGGEYDAKYIDIFDTTLNNISYAIDIFDTIDFEWSVSTIIPILYWDYIDQSVFGPPRVFLPSGKIIHIGGKPESHSSTKLMEKLLTYDTITDSWEIINTIGEIPAERTFHTAVLTKDGRVIIYGGTSNKIPDYPAYPYLAILNTSNYEWTAPKAINSIGPVAYHTSIIIENYMIVAFGVNVTNDEFIQSIYKLDISNPSIYKWSLLSSYNSFWENLYYQIIFVVIFVLVV</sequence>
<dbReference type="Pfam" id="PF24681">
    <property type="entry name" value="Kelch_KLHDC2_KLHL20_DRC7"/>
    <property type="match status" value="1"/>
</dbReference>
<evidence type="ECO:0000256" key="1">
    <source>
        <dbReference type="ARBA" id="ARBA00022441"/>
    </source>
</evidence>
<keyword evidence="4" id="KW-1185">Reference proteome</keyword>
<feature type="non-terminal residue" evidence="3">
    <location>
        <position position="308"/>
    </location>
</feature>
<dbReference type="AlphaFoldDB" id="A0A9N9IZW8"/>
<dbReference type="OrthoDB" id="432528at2759"/>
<comment type="caution">
    <text evidence="3">The sequence shown here is derived from an EMBL/GenBank/DDBJ whole genome shotgun (WGS) entry which is preliminary data.</text>
</comment>
<dbReference type="InterPro" id="IPR015915">
    <property type="entry name" value="Kelch-typ_b-propeller"/>
</dbReference>
<dbReference type="PANTHER" id="PTHR46093:SF18">
    <property type="entry name" value="FIBRONECTIN TYPE-III DOMAIN-CONTAINING PROTEIN"/>
    <property type="match status" value="1"/>
</dbReference>
<dbReference type="EMBL" id="CAJVPY010016869">
    <property type="protein sequence ID" value="CAG8759197.1"/>
    <property type="molecule type" value="Genomic_DNA"/>
</dbReference>
<evidence type="ECO:0000313" key="4">
    <source>
        <dbReference type="Proteomes" id="UP000789405"/>
    </source>
</evidence>
<keyword evidence="1" id="KW-0880">Kelch repeat</keyword>
<evidence type="ECO:0000256" key="2">
    <source>
        <dbReference type="ARBA" id="ARBA00022737"/>
    </source>
</evidence>